<keyword evidence="1" id="KW-0472">Membrane</keyword>
<name>A0ABX5VB76_9BACT</name>
<sequence length="197" mass="23630">MKIKLPKINLKIPKVTIYGIDVVKNFLYFILYLIITLLAIAFLIAPAIKTFKTAQKKYFEIKTEYLSVKNNYNNELNDLNKLKKENRAIILKFKRDFDINNFKLFASKYMKIENIKKDKTKIFKKDFIKTIYYINAFIKSPKNFYDFIDGLKKYKNIIKVYFPIDFEKEKNDIKITLKIEHYRLKNKNALKAEENAH</sequence>
<keyword evidence="3" id="KW-1185">Reference proteome</keyword>
<evidence type="ECO:0000313" key="2">
    <source>
        <dbReference type="EMBL" id="QCT95284.1"/>
    </source>
</evidence>
<protein>
    <recommendedName>
        <fullName evidence="4">Transformation system protein</fullName>
    </recommendedName>
</protein>
<keyword evidence="1" id="KW-1133">Transmembrane helix</keyword>
<evidence type="ECO:0008006" key="4">
    <source>
        <dbReference type="Google" id="ProtNLM"/>
    </source>
</evidence>
<feature type="transmembrane region" description="Helical" evidence="1">
    <location>
        <begin position="26"/>
        <end position="48"/>
    </location>
</feature>
<dbReference type="EMBL" id="CP040463">
    <property type="protein sequence ID" value="QCT95284.1"/>
    <property type="molecule type" value="Genomic_DNA"/>
</dbReference>
<evidence type="ECO:0000313" key="3">
    <source>
        <dbReference type="Proteomes" id="UP000306825"/>
    </source>
</evidence>
<organism evidence="2 3">
    <name type="scientific">Caminibacter mediatlanticus TB-2</name>
    <dbReference type="NCBI Taxonomy" id="391592"/>
    <lineage>
        <taxon>Bacteria</taxon>
        <taxon>Pseudomonadati</taxon>
        <taxon>Campylobacterota</taxon>
        <taxon>Epsilonproteobacteria</taxon>
        <taxon>Nautiliales</taxon>
        <taxon>Nautiliaceae</taxon>
        <taxon>Caminibacter</taxon>
    </lineage>
</organism>
<evidence type="ECO:0000256" key="1">
    <source>
        <dbReference type="SAM" id="Phobius"/>
    </source>
</evidence>
<proteinExistence type="predicted"/>
<accession>A0ABX5VB76</accession>
<dbReference type="RefSeq" id="WP_138323845.1">
    <property type="nucleotide sequence ID" value="NZ_CP040463.1"/>
</dbReference>
<reference evidence="2 3" key="1">
    <citation type="submission" date="2019-05" db="EMBL/GenBank/DDBJ databases">
        <title>A comparative analysis of the Nautiliaceae.</title>
        <authorList>
            <person name="Grosche A."/>
            <person name="Smedile F."/>
            <person name="Vetriani C."/>
        </authorList>
    </citation>
    <scope>NUCLEOTIDE SEQUENCE [LARGE SCALE GENOMIC DNA]</scope>
    <source>
        <strain evidence="2 3">TB-2</strain>
    </source>
</reference>
<keyword evidence="1" id="KW-0812">Transmembrane</keyword>
<dbReference type="Proteomes" id="UP000306825">
    <property type="component" value="Chromosome"/>
</dbReference>
<gene>
    <name evidence="2" type="ORF">FE773_08785</name>
</gene>